<gene>
    <name evidence="1" type="ORF">kustc0707</name>
</gene>
<protein>
    <submittedName>
        <fullName evidence="1">Uncharacterized protein</fullName>
    </submittedName>
</protein>
<accession>Q1PW55</accession>
<dbReference type="Gene3D" id="3.40.1440.10">
    <property type="entry name" value="GIY-YIG endonuclease"/>
    <property type="match status" value="1"/>
</dbReference>
<evidence type="ECO:0000313" key="1">
    <source>
        <dbReference type="EMBL" id="CAJ71452.1"/>
    </source>
</evidence>
<dbReference type="AlphaFoldDB" id="Q1PW55"/>
<proteinExistence type="predicted"/>
<name>Q1PW55_KUEST</name>
<organism evidence="1">
    <name type="scientific">Kuenenia stuttgartiensis</name>
    <dbReference type="NCBI Taxonomy" id="174633"/>
    <lineage>
        <taxon>Bacteria</taxon>
        <taxon>Pseudomonadati</taxon>
        <taxon>Planctomycetota</taxon>
        <taxon>Candidatus Brocadiia</taxon>
        <taxon>Candidatus Brocadiales</taxon>
        <taxon>Candidatus Brocadiaceae</taxon>
        <taxon>Candidatus Kuenenia</taxon>
    </lineage>
</organism>
<reference evidence="1" key="1">
    <citation type="journal article" date="2006" name="Nature">
        <title>Deciphering the evolution and metabolism of an anammox bacterium from a community genome.</title>
        <authorList>
            <person name="Strous M."/>
            <person name="Pelletier E."/>
            <person name="Mangenot S."/>
            <person name="Rattei T."/>
            <person name="Lehner A."/>
            <person name="Taylor M.W."/>
            <person name="Horn M."/>
            <person name="Daims H."/>
            <person name="Bartol-Mavel D."/>
            <person name="Wincker P."/>
            <person name="Barbe V."/>
            <person name="Fonknechten N."/>
            <person name="Vallenet D."/>
            <person name="Segurens B."/>
            <person name="Schenowitz-Truong C."/>
            <person name="Medigue C."/>
            <person name="Collingro A."/>
            <person name="Snel B."/>
            <person name="Dutilh B.E."/>
            <person name="OpDenCamp H.J.M."/>
            <person name="vanDerDrift C."/>
            <person name="Cirpus I."/>
            <person name="vanDePas-Schoonen K.T."/>
            <person name="Harhangi H.R."/>
            <person name="vanNiftrik L."/>
            <person name="Schmid M."/>
            <person name="Keltjens J."/>
            <person name="vanDeVossenberg J."/>
            <person name="Kartal B."/>
            <person name="Meier H."/>
            <person name="Frishman D."/>
            <person name="Huynen M.A."/>
            <person name="Mewes H."/>
            <person name="Weissenbach J."/>
            <person name="Jetten M.S.M."/>
            <person name="Wagner M."/>
            <person name="LePaslier D."/>
        </authorList>
    </citation>
    <scope>NUCLEOTIDE SEQUENCE</scope>
</reference>
<dbReference type="InterPro" id="IPR035901">
    <property type="entry name" value="GIY-YIG_endonuc_sf"/>
</dbReference>
<reference evidence="1" key="2">
    <citation type="submission" date="2006-01" db="EMBL/GenBank/DDBJ databases">
        <authorList>
            <person name="Genoscope"/>
        </authorList>
    </citation>
    <scope>NUCLEOTIDE SEQUENCE</scope>
</reference>
<sequence length="78" mass="9048">MLQMQNDEGRLILSLQLHQLVIARGLSLSLRGLFPKQSVYYEIFRNVRNAISREKQIKGGSRAKKIELINEYRMEGSL</sequence>
<dbReference type="EMBL" id="CT573073">
    <property type="protein sequence ID" value="CAJ71452.1"/>
    <property type="molecule type" value="Genomic_DNA"/>
</dbReference>